<keyword evidence="3 7" id="KW-1003">Cell membrane</keyword>
<keyword evidence="4 7" id="KW-0812">Transmembrane</keyword>
<dbReference type="InterPro" id="IPR032816">
    <property type="entry name" value="VTT_dom"/>
</dbReference>
<name>A0A261RJM9_9BORD</name>
<dbReference type="GO" id="GO:0005886">
    <property type="term" value="C:plasma membrane"/>
    <property type="evidence" value="ECO:0007669"/>
    <property type="project" value="UniProtKB-SubCell"/>
</dbReference>
<protein>
    <recommendedName>
        <fullName evidence="8">VTT domain-containing protein</fullName>
    </recommendedName>
</protein>
<evidence type="ECO:0000256" key="6">
    <source>
        <dbReference type="ARBA" id="ARBA00023136"/>
    </source>
</evidence>
<gene>
    <name evidence="9" type="ORF">CAL19_03085</name>
</gene>
<dbReference type="EMBL" id="NEVK01000003">
    <property type="protein sequence ID" value="OZI25258.1"/>
    <property type="molecule type" value="Genomic_DNA"/>
</dbReference>
<sequence>MVLHIDQALGVWVQQYGAGVYLALFVIVFAETGLVIAPFLPGDSLLFVGGAFGATGALDPLWLGGLLMMAAAAGNTVNYFIGRAIGPRVFSQNARLLDRAALLRARLFCRRHGGKAIVMSRFVPVVRTFAPFVAGVGRMNLLRFQLFNAGGAALWVGGLVAAGYFFGNIPLVRDHLNTIVLAGLAAAMAPVTGAALFRLARARRLRD</sequence>
<evidence type="ECO:0000259" key="8">
    <source>
        <dbReference type="Pfam" id="PF09335"/>
    </source>
</evidence>
<feature type="domain" description="VTT" evidence="8">
    <location>
        <begin position="40"/>
        <end position="164"/>
    </location>
</feature>
<dbReference type="PANTHER" id="PTHR30353:SF0">
    <property type="entry name" value="TRANSMEMBRANE PROTEIN"/>
    <property type="match status" value="1"/>
</dbReference>
<evidence type="ECO:0000313" key="9">
    <source>
        <dbReference type="EMBL" id="OZI25258.1"/>
    </source>
</evidence>
<evidence type="ECO:0000256" key="2">
    <source>
        <dbReference type="ARBA" id="ARBA00010792"/>
    </source>
</evidence>
<dbReference type="AlphaFoldDB" id="A0A261RJM9"/>
<keyword evidence="5 7" id="KW-1133">Transmembrane helix</keyword>
<comment type="caution">
    <text evidence="9">The sequence shown here is derived from an EMBL/GenBank/DDBJ whole genome shotgun (WGS) entry which is preliminary data.</text>
</comment>
<comment type="similarity">
    <text evidence="2 7">Belongs to the DedA family.</text>
</comment>
<evidence type="ECO:0000256" key="1">
    <source>
        <dbReference type="ARBA" id="ARBA00004651"/>
    </source>
</evidence>
<dbReference type="Pfam" id="PF09335">
    <property type="entry name" value="VTT_dom"/>
    <property type="match status" value="1"/>
</dbReference>
<feature type="transmembrane region" description="Helical" evidence="7">
    <location>
        <begin position="61"/>
        <end position="81"/>
    </location>
</feature>
<evidence type="ECO:0000313" key="10">
    <source>
        <dbReference type="Proteomes" id="UP000216947"/>
    </source>
</evidence>
<feature type="transmembrane region" description="Helical" evidence="7">
    <location>
        <begin position="146"/>
        <end position="167"/>
    </location>
</feature>
<evidence type="ECO:0000256" key="4">
    <source>
        <dbReference type="ARBA" id="ARBA00022692"/>
    </source>
</evidence>
<organism evidence="9 10">
    <name type="scientific">Bordetella genomosp. 7</name>
    <dbReference type="NCBI Taxonomy" id="1416805"/>
    <lineage>
        <taxon>Bacteria</taxon>
        <taxon>Pseudomonadati</taxon>
        <taxon>Pseudomonadota</taxon>
        <taxon>Betaproteobacteria</taxon>
        <taxon>Burkholderiales</taxon>
        <taxon>Alcaligenaceae</taxon>
        <taxon>Bordetella</taxon>
    </lineage>
</organism>
<comment type="subcellular location">
    <subcellularLocation>
        <location evidence="1 7">Cell membrane</location>
        <topology evidence="1 7">Multi-pass membrane protein</topology>
    </subcellularLocation>
</comment>
<keyword evidence="10" id="KW-1185">Reference proteome</keyword>
<feature type="transmembrane region" description="Helical" evidence="7">
    <location>
        <begin position="179"/>
        <end position="200"/>
    </location>
</feature>
<accession>A0A261RJM9</accession>
<proteinExistence type="inferred from homology"/>
<evidence type="ECO:0000256" key="5">
    <source>
        <dbReference type="ARBA" id="ARBA00022989"/>
    </source>
</evidence>
<dbReference type="PANTHER" id="PTHR30353">
    <property type="entry name" value="INNER MEMBRANE PROTEIN DEDA-RELATED"/>
    <property type="match status" value="1"/>
</dbReference>
<evidence type="ECO:0000256" key="7">
    <source>
        <dbReference type="RuleBase" id="RU367016"/>
    </source>
</evidence>
<reference evidence="10" key="1">
    <citation type="submission" date="2017-05" db="EMBL/GenBank/DDBJ databases">
        <title>Complete and WGS of Bordetella genogroups.</title>
        <authorList>
            <person name="Spilker T."/>
            <person name="Lipuma J."/>
        </authorList>
    </citation>
    <scope>NUCLEOTIDE SEQUENCE [LARGE SCALE GENOMIC DNA]</scope>
    <source>
        <strain evidence="10">AU18089</strain>
    </source>
</reference>
<dbReference type="InterPro" id="IPR032818">
    <property type="entry name" value="DedA-like"/>
</dbReference>
<dbReference type="Proteomes" id="UP000216947">
    <property type="component" value="Unassembled WGS sequence"/>
</dbReference>
<keyword evidence="6 7" id="KW-0472">Membrane</keyword>
<feature type="transmembrane region" description="Helical" evidence="7">
    <location>
        <begin position="20"/>
        <end position="41"/>
    </location>
</feature>
<evidence type="ECO:0000256" key="3">
    <source>
        <dbReference type="ARBA" id="ARBA00022475"/>
    </source>
</evidence>